<evidence type="ECO:0000256" key="12">
    <source>
        <dbReference type="HAMAP-Rule" id="MF_00365"/>
    </source>
</evidence>
<evidence type="ECO:0000256" key="3">
    <source>
        <dbReference type="ARBA" id="ARBA00020170"/>
    </source>
</evidence>
<keyword evidence="9 12" id="KW-0238">DNA-binding</keyword>
<proteinExistence type="inferred from homology"/>
<evidence type="ECO:0000256" key="5">
    <source>
        <dbReference type="ARBA" id="ARBA00022705"/>
    </source>
</evidence>
<evidence type="ECO:0000256" key="7">
    <source>
        <dbReference type="ARBA" id="ARBA00022763"/>
    </source>
</evidence>
<dbReference type="Pfam" id="PF02463">
    <property type="entry name" value="SMC_N"/>
    <property type="match status" value="1"/>
</dbReference>
<keyword evidence="5 12" id="KW-0235">DNA replication</keyword>
<dbReference type="PROSITE" id="PS00618">
    <property type="entry name" value="RECF_2"/>
    <property type="match status" value="1"/>
</dbReference>
<dbReference type="SUPFAM" id="SSF52540">
    <property type="entry name" value="P-loop containing nucleoside triphosphate hydrolases"/>
    <property type="match status" value="1"/>
</dbReference>
<comment type="similarity">
    <text evidence="2 12 13">Belongs to the RecF family.</text>
</comment>
<evidence type="ECO:0000256" key="11">
    <source>
        <dbReference type="ARBA" id="ARBA00023236"/>
    </source>
</evidence>
<keyword evidence="16" id="KW-1185">Reference proteome</keyword>
<reference evidence="15 16" key="1">
    <citation type="journal article" date="2007" name="Genome Res.">
        <title>Genome sequence of a proteolytic (Group I) Clostridium botulinum strain Hall A and comparative analysis of the clostridial genomes.</title>
        <authorList>
            <person name="Sebaihia M."/>
            <person name="Peck M.W."/>
            <person name="Minton N.P."/>
            <person name="Thomson N.R."/>
            <person name="Holden M.T.G."/>
            <person name="Mitchell W.J."/>
            <person name="Carter A.T."/>
            <person name="Bentley S.D."/>
            <person name="Mason D.R."/>
            <person name="Crossman L."/>
            <person name="Paul C.J."/>
            <person name="Ivens A."/>
            <person name="Wells-Bennik M.H.J."/>
            <person name="Davis I.J."/>
            <person name="Cerdeno-Tarraga A.M."/>
            <person name="Churcher C."/>
            <person name="Quail M.A."/>
            <person name="Chillingworth T."/>
            <person name="Feltwell T."/>
            <person name="Fraser A."/>
            <person name="Goodhead I."/>
            <person name="Hance Z."/>
            <person name="Jagels K."/>
            <person name="Larke N."/>
            <person name="Maddison M."/>
            <person name="Moule S."/>
            <person name="Mungall K."/>
            <person name="Norbertczak H."/>
            <person name="Rabbinowitsch E."/>
            <person name="Sanders M."/>
            <person name="Simmonds M."/>
            <person name="White B."/>
            <person name="Whithead S."/>
            <person name="Parkhill J."/>
        </authorList>
    </citation>
    <scope>NUCLEOTIDE SEQUENCE [LARGE SCALE GENOMIC DNA]</scope>
    <source>
        <strain evidence="16">Hall / ATCC 3502 / NCTC 13319 / Type A [Sanger]</strain>
    </source>
</reference>
<dbReference type="InterPro" id="IPR003395">
    <property type="entry name" value="RecF/RecN/SMC_N"/>
</dbReference>
<dbReference type="InterPro" id="IPR018078">
    <property type="entry name" value="DNA-binding_RecF_CS"/>
</dbReference>
<evidence type="ECO:0000256" key="6">
    <source>
        <dbReference type="ARBA" id="ARBA00022741"/>
    </source>
</evidence>
<dbReference type="PANTHER" id="PTHR32182">
    <property type="entry name" value="DNA REPLICATION AND REPAIR PROTEIN RECF"/>
    <property type="match status" value="1"/>
</dbReference>
<keyword evidence="7 12" id="KW-0227">DNA damage</keyword>
<dbReference type="GO" id="GO:0005524">
    <property type="term" value="F:ATP binding"/>
    <property type="evidence" value="ECO:0007669"/>
    <property type="project" value="UniProtKB-UniRule"/>
</dbReference>
<evidence type="ECO:0000256" key="4">
    <source>
        <dbReference type="ARBA" id="ARBA00022490"/>
    </source>
</evidence>
<protein>
    <recommendedName>
        <fullName evidence="3 12">DNA replication and repair protein RecF</fullName>
    </recommendedName>
</protein>
<dbReference type="InterPro" id="IPR027417">
    <property type="entry name" value="P-loop_NTPase"/>
</dbReference>
<dbReference type="KEGG" id="cbo:CBO0004"/>
<sequence length="367" mass="43076">MFRMYIKNVHLINFRNYDDMYLELSPNTNIFVGNNAQGKTNILESIYYSSIGKSHRTNKDKDLIKWDKNNTYLRTYVSRERLDKTIDINIFKNGKKAITVNKIKIKKISELMGNLNVVMFSPEDLRIIKDSPGNRRKFLDIELCKINNVYYHDLVQYNKILSERNTALKNWNNKINDIIDIYDEQLSKYGAFIIKERNKYLDKLNIIGKNIHKKITNDLEDINFRYLTNIKDFDNAEKELLIVLKKNRKKDLERNSTSIGPHRDDFEVSINNIDTRIFGSQGQQRTAVLTLKFASLEIIKNIIGEYPVLLLDDVLSELDSNRQKFVLNSIDKIQTIITCTGIEEIDKYLDKKQSQLYLVNNGKIKRV</sequence>
<dbReference type="AlphaFoldDB" id="A5HXQ0"/>
<dbReference type="Gene3D" id="1.20.1050.90">
    <property type="entry name" value="RecF/RecN/SMC, N-terminal domain"/>
    <property type="match status" value="1"/>
</dbReference>
<dbReference type="PATRIC" id="fig|413999.7.peg.4"/>
<evidence type="ECO:0000256" key="1">
    <source>
        <dbReference type="ARBA" id="ARBA00004496"/>
    </source>
</evidence>
<feature type="domain" description="RecF/RecN/SMC N-terminal" evidence="14">
    <location>
        <begin position="5"/>
        <end position="348"/>
    </location>
</feature>
<dbReference type="CDD" id="cd03242">
    <property type="entry name" value="ABC_RecF"/>
    <property type="match status" value="1"/>
</dbReference>
<dbReference type="GO" id="GO:0009432">
    <property type="term" value="P:SOS response"/>
    <property type="evidence" value="ECO:0007669"/>
    <property type="project" value="UniProtKB-UniRule"/>
</dbReference>
<gene>
    <name evidence="12 15" type="primary">recF</name>
    <name evidence="15" type="ordered locus">CBO0004</name>
</gene>
<accession>A5HXQ0</accession>
<evidence type="ECO:0000256" key="10">
    <source>
        <dbReference type="ARBA" id="ARBA00023204"/>
    </source>
</evidence>
<evidence type="ECO:0000256" key="13">
    <source>
        <dbReference type="RuleBase" id="RU000578"/>
    </source>
</evidence>
<evidence type="ECO:0000313" key="16">
    <source>
        <dbReference type="Proteomes" id="UP000001986"/>
    </source>
</evidence>
<dbReference type="Proteomes" id="UP000001986">
    <property type="component" value="Chromosome"/>
</dbReference>
<dbReference type="InterPro" id="IPR001238">
    <property type="entry name" value="DNA-binding_RecF"/>
</dbReference>
<keyword evidence="11 12" id="KW-0742">SOS response</keyword>
<keyword evidence="10 12" id="KW-0234">DNA repair</keyword>
<name>A5HXQ0_CLOBH</name>
<dbReference type="GO" id="GO:0000731">
    <property type="term" value="P:DNA synthesis involved in DNA repair"/>
    <property type="evidence" value="ECO:0000318"/>
    <property type="project" value="GO_Central"/>
</dbReference>
<feature type="binding site" evidence="12">
    <location>
        <begin position="33"/>
        <end position="40"/>
    </location>
    <ligand>
        <name>ATP</name>
        <dbReference type="ChEBI" id="CHEBI:30616"/>
    </ligand>
</feature>
<dbReference type="GO" id="GO:0006302">
    <property type="term" value="P:double-strand break repair"/>
    <property type="evidence" value="ECO:0000318"/>
    <property type="project" value="GO_Central"/>
</dbReference>
<dbReference type="PANTHER" id="PTHR32182:SF0">
    <property type="entry name" value="DNA REPLICATION AND REPAIR PROTEIN RECF"/>
    <property type="match status" value="1"/>
</dbReference>
<dbReference type="GO" id="GO:0005737">
    <property type="term" value="C:cytoplasm"/>
    <property type="evidence" value="ECO:0007669"/>
    <property type="project" value="UniProtKB-SubCell"/>
</dbReference>
<keyword evidence="8 12" id="KW-0067">ATP-binding</keyword>
<evidence type="ECO:0000256" key="2">
    <source>
        <dbReference type="ARBA" id="ARBA00008016"/>
    </source>
</evidence>
<dbReference type="EMBL" id="AM412317">
    <property type="protein sequence ID" value="CAL81558.1"/>
    <property type="molecule type" value="Genomic_DNA"/>
</dbReference>
<organism evidence="15 16">
    <name type="scientific">Clostridium botulinum (strain Hall / ATCC 3502 / NCTC 13319 / Type A)</name>
    <dbReference type="NCBI Taxonomy" id="441771"/>
    <lineage>
        <taxon>Bacteria</taxon>
        <taxon>Bacillati</taxon>
        <taxon>Bacillota</taxon>
        <taxon>Clostridia</taxon>
        <taxon>Eubacteriales</taxon>
        <taxon>Clostridiaceae</taxon>
        <taxon>Clostridium</taxon>
    </lineage>
</organism>
<comment type="subcellular location">
    <subcellularLocation>
        <location evidence="1 12 13">Cytoplasm</location>
    </subcellularLocation>
</comment>
<dbReference type="Gene3D" id="3.40.50.300">
    <property type="entry name" value="P-loop containing nucleotide triphosphate hydrolases"/>
    <property type="match status" value="1"/>
</dbReference>
<dbReference type="PROSITE" id="PS00617">
    <property type="entry name" value="RECF_1"/>
    <property type="match status" value="1"/>
</dbReference>
<keyword evidence="4 12" id="KW-0963">Cytoplasm</keyword>
<keyword evidence="6 12" id="KW-0547">Nucleotide-binding</keyword>
<dbReference type="HAMAP" id="MF_00365">
    <property type="entry name" value="RecF"/>
    <property type="match status" value="1"/>
</dbReference>
<dbReference type="GO" id="GO:0003697">
    <property type="term" value="F:single-stranded DNA binding"/>
    <property type="evidence" value="ECO:0007669"/>
    <property type="project" value="UniProtKB-UniRule"/>
</dbReference>
<dbReference type="GO" id="GO:0006260">
    <property type="term" value="P:DNA replication"/>
    <property type="evidence" value="ECO:0007669"/>
    <property type="project" value="UniProtKB-UniRule"/>
</dbReference>
<comment type="function">
    <text evidence="12 13">The RecF protein is involved in DNA metabolism; it is required for DNA replication and normal SOS inducibility. RecF binds preferentially to single-stranded, linear DNA. It also seems to bind ATP.</text>
</comment>
<evidence type="ECO:0000313" key="15">
    <source>
        <dbReference type="EMBL" id="CAL81558.1"/>
    </source>
</evidence>
<evidence type="ECO:0000259" key="14">
    <source>
        <dbReference type="Pfam" id="PF02463"/>
    </source>
</evidence>
<evidence type="ECO:0000256" key="9">
    <source>
        <dbReference type="ARBA" id="ARBA00023125"/>
    </source>
</evidence>
<dbReference type="NCBIfam" id="TIGR00611">
    <property type="entry name" value="recf"/>
    <property type="match status" value="1"/>
</dbReference>
<dbReference type="HOGENOM" id="CLU_040267_0_1_9"/>
<dbReference type="InterPro" id="IPR042174">
    <property type="entry name" value="RecF_2"/>
</dbReference>
<evidence type="ECO:0000256" key="8">
    <source>
        <dbReference type="ARBA" id="ARBA00022840"/>
    </source>
</evidence>